<accession>A0AAD7A424</accession>
<keyword evidence="3" id="KW-1185">Reference proteome</keyword>
<sequence length="278" mass="28032">MMDEAPMDVTEAEMLVMSLEETPSDAEVAGTLVAVEEADGISVEEADRISMVETEDEMSEALAVVLVEVEAGGESLSDSVVVAESGGELVVVSDVVVVVKVGETVSDSVVAESGGEVVLVSDIVVVVGVESGGESLSNSVVVAESGGELVVVSDVVVVVKVGETVSDSVVAESGGEVEVITDVVVGDATLDGVVSGSSVLVIEVGVEVVVGGRPLEVASGIVEVKSVDEALSGVFDIGNDEEANVVVRDDAVSDVDSENGVEDAPAKTLEADTEDPVD</sequence>
<evidence type="ECO:0000256" key="1">
    <source>
        <dbReference type="SAM" id="MobiDB-lite"/>
    </source>
</evidence>
<evidence type="ECO:0000313" key="3">
    <source>
        <dbReference type="Proteomes" id="UP001218218"/>
    </source>
</evidence>
<dbReference type="AlphaFoldDB" id="A0AAD7A424"/>
<dbReference type="EMBL" id="JARIHO010000017">
    <property type="protein sequence ID" value="KAJ7348558.1"/>
    <property type="molecule type" value="Genomic_DNA"/>
</dbReference>
<feature type="compositionally biased region" description="Acidic residues" evidence="1">
    <location>
        <begin position="252"/>
        <end position="261"/>
    </location>
</feature>
<gene>
    <name evidence="2" type="ORF">DFH08DRAFT_808288</name>
</gene>
<comment type="caution">
    <text evidence="2">The sequence shown here is derived from an EMBL/GenBank/DDBJ whole genome shotgun (WGS) entry which is preliminary data.</text>
</comment>
<reference evidence="2" key="1">
    <citation type="submission" date="2023-03" db="EMBL/GenBank/DDBJ databases">
        <title>Massive genome expansion in bonnet fungi (Mycena s.s.) driven by repeated elements and novel gene families across ecological guilds.</title>
        <authorList>
            <consortium name="Lawrence Berkeley National Laboratory"/>
            <person name="Harder C.B."/>
            <person name="Miyauchi S."/>
            <person name="Viragh M."/>
            <person name="Kuo A."/>
            <person name="Thoen E."/>
            <person name="Andreopoulos B."/>
            <person name="Lu D."/>
            <person name="Skrede I."/>
            <person name="Drula E."/>
            <person name="Henrissat B."/>
            <person name="Morin E."/>
            <person name="Kohler A."/>
            <person name="Barry K."/>
            <person name="LaButti K."/>
            <person name="Morin E."/>
            <person name="Salamov A."/>
            <person name="Lipzen A."/>
            <person name="Mereny Z."/>
            <person name="Hegedus B."/>
            <person name="Baldrian P."/>
            <person name="Stursova M."/>
            <person name="Weitz H."/>
            <person name="Taylor A."/>
            <person name="Grigoriev I.V."/>
            <person name="Nagy L.G."/>
            <person name="Martin F."/>
            <person name="Kauserud H."/>
        </authorList>
    </citation>
    <scope>NUCLEOTIDE SEQUENCE</scope>
    <source>
        <strain evidence="2">CBHHK002</strain>
    </source>
</reference>
<feature type="region of interest" description="Disordered" evidence="1">
    <location>
        <begin position="250"/>
        <end position="278"/>
    </location>
</feature>
<organism evidence="2 3">
    <name type="scientific">Mycena albidolilacea</name>
    <dbReference type="NCBI Taxonomy" id="1033008"/>
    <lineage>
        <taxon>Eukaryota</taxon>
        <taxon>Fungi</taxon>
        <taxon>Dikarya</taxon>
        <taxon>Basidiomycota</taxon>
        <taxon>Agaricomycotina</taxon>
        <taxon>Agaricomycetes</taxon>
        <taxon>Agaricomycetidae</taxon>
        <taxon>Agaricales</taxon>
        <taxon>Marasmiineae</taxon>
        <taxon>Mycenaceae</taxon>
        <taxon>Mycena</taxon>
    </lineage>
</organism>
<evidence type="ECO:0000313" key="2">
    <source>
        <dbReference type="EMBL" id="KAJ7348558.1"/>
    </source>
</evidence>
<protein>
    <submittedName>
        <fullName evidence="2">Uncharacterized protein</fullName>
    </submittedName>
</protein>
<proteinExistence type="predicted"/>
<dbReference type="Proteomes" id="UP001218218">
    <property type="component" value="Unassembled WGS sequence"/>
</dbReference>
<name>A0AAD7A424_9AGAR</name>